<dbReference type="PANTHER" id="PTHR36439">
    <property type="entry name" value="BLL4334 PROTEIN"/>
    <property type="match status" value="1"/>
</dbReference>
<dbReference type="PANTHER" id="PTHR36439:SF1">
    <property type="entry name" value="DUF1697 DOMAIN-CONTAINING PROTEIN"/>
    <property type="match status" value="1"/>
</dbReference>
<reference evidence="2" key="1">
    <citation type="submission" date="2016-10" db="EMBL/GenBank/DDBJ databases">
        <authorList>
            <person name="Varghese N."/>
            <person name="Submissions S."/>
        </authorList>
    </citation>
    <scope>NUCLEOTIDE SEQUENCE [LARGE SCALE GENOMIC DNA]</scope>
    <source>
        <strain evidence="2">DSM 21857</strain>
    </source>
</reference>
<gene>
    <name evidence="1" type="ORF">SAMN03080618_03075</name>
</gene>
<keyword evidence="2" id="KW-1185">Reference proteome</keyword>
<evidence type="ECO:0000313" key="1">
    <source>
        <dbReference type="EMBL" id="SFJ47117.1"/>
    </source>
</evidence>
<name>A0A1I3RPD4_9HYPH</name>
<dbReference type="SUPFAM" id="SSF160379">
    <property type="entry name" value="SP0830-like"/>
    <property type="match status" value="1"/>
</dbReference>
<dbReference type="EMBL" id="FORF01000021">
    <property type="protein sequence ID" value="SFJ47117.1"/>
    <property type="molecule type" value="Genomic_DNA"/>
</dbReference>
<sequence>MPTGPLREKLGEAGFANVATYINSGNAILSTALARATMLEQVASICSTEFGFEKAIYARTLPEWDALIAANPFADAVEPGNLLHAAVLEREPDEGAVEALRTFAVDGERIAVVGQVAYLHTPNGFGRSKLAEKFDKGLGVPNTARNWNTVLKLRQLAERASL</sequence>
<dbReference type="Proteomes" id="UP000242763">
    <property type="component" value="Unassembled WGS sequence"/>
</dbReference>
<evidence type="ECO:0000313" key="2">
    <source>
        <dbReference type="Proteomes" id="UP000242763"/>
    </source>
</evidence>
<accession>A0A1I3RPD4</accession>
<dbReference type="PIRSF" id="PIRSF008502">
    <property type="entry name" value="UCP008502"/>
    <property type="match status" value="1"/>
</dbReference>
<organism evidence="1 2">
    <name type="scientific">Aquamicrobium aerolatum DSM 21857</name>
    <dbReference type="NCBI Taxonomy" id="1121003"/>
    <lineage>
        <taxon>Bacteria</taxon>
        <taxon>Pseudomonadati</taxon>
        <taxon>Pseudomonadota</taxon>
        <taxon>Alphaproteobacteria</taxon>
        <taxon>Hyphomicrobiales</taxon>
        <taxon>Phyllobacteriaceae</taxon>
        <taxon>Aerobium</taxon>
    </lineage>
</organism>
<dbReference type="Gene3D" id="3.30.70.1280">
    <property type="entry name" value="SP0830-like domains"/>
    <property type="match status" value="1"/>
</dbReference>
<dbReference type="STRING" id="1121003.SAMN03080618_03075"/>
<dbReference type="AlphaFoldDB" id="A0A1I3RPD4"/>
<protein>
    <submittedName>
        <fullName evidence="1">Uncharacterized conserved protein, DUF1697 family</fullName>
    </submittedName>
</protein>
<dbReference type="Pfam" id="PF08002">
    <property type="entry name" value="DUF1697"/>
    <property type="match status" value="1"/>
</dbReference>
<proteinExistence type="predicted"/>
<dbReference type="InterPro" id="IPR012545">
    <property type="entry name" value="DUF1697"/>
</dbReference>